<reference evidence="3 4" key="1">
    <citation type="submission" date="2023-07" db="EMBL/GenBank/DDBJ databases">
        <authorList>
            <person name="Lian W.-H."/>
        </authorList>
    </citation>
    <scope>NUCLEOTIDE SEQUENCE [LARGE SCALE GENOMIC DNA]</scope>
    <source>
        <strain evidence="3 4">SYSU DXS3180</strain>
    </source>
</reference>
<organism evidence="3 4">
    <name type="scientific">Danxiaibacter flavus</name>
    <dbReference type="NCBI Taxonomy" id="3049108"/>
    <lineage>
        <taxon>Bacteria</taxon>
        <taxon>Pseudomonadati</taxon>
        <taxon>Bacteroidota</taxon>
        <taxon>Chitinophagia</taxon>
        <taxon>Chitinophagales</taxon>
        <taxon>Chitinophagaceae</taxon>
        <taxon>Danxiaibacter</taxon>
    </lineage>
</organism>
<dbReference type="InterPro" id="IPR018764">
    <property type="entry name" value="RskA_C"/>
</dbReference>
<dbReference type="InterPro" id="IPR051474">
    <property type="entry name" value="Anti-sigma-K/W_factor"/>
</dbReference>
<dbReference type="Proteomes" id="UP001560573">
    <property type="component" value="Unassembled WGS sequence"/>
</dbReference>
<evidence type="ECO:0000256" key="1">
    <source>
        <dbReference type="SAM" id="Phobius"/>
    </source>
</evidence>
<evidence type="ECO:0000313" key="3">
    <source>
        <dbReference type="EMBL" id="MEX6686859.1"/>
    </source>
</evidence>
<name>A0ABV3ZAH1_9BACT</name>
<evidence type="ECO:0000259" key="2">
    <source>
        <dbReference type="Pfam" id="PF10099"/>
    </source>
</evidence>
<dbReference type="Pfam" id="PF10099">
    <property type="entry name" value="RskA_C"/>
    <property type="match status" value="1"/>
</dbReference>
<protein>
    <submittedName>
        <fullName evidence="3">Anti-sigma factor</fullName>
    </submittedName>
</protein>
<dbReference type="RefSeq" id="WP_369328256.1">
    <property type="nucleotide sequence ID" value="NZ_JAULBC010000001.1"/>
</dbReference>
<keyword evidence="1" id="KW-1133">Transmembrane helix</keyword>
<sequence length="257" mass="28204">MDINAYIESGIIESYVMGVTTPEETAEVRSMAATHPEIASAISAFEVMLEKQLKSNVQAPPQIVRDKIFSEIISPDETGKVVPMESGRGDIWRFMAAASILLFIASALLNVYYYRNYKQMQSSYQQLLADQGVMQAHVDKMQTRMNLLDSSMEMLQDPSMKVVSMKGNDGVATVYWSSKTKDVYLLKNNVPAAPAGKQYQLWAIVNGKPVNAGMIGDCVGLCKMQNIPEAEAFAITLEKEGGSPVPTLSALFVMGKV</sequence>
<comment type="caution">
    <text evidence="3">The sequence shown here is derived from an EMBL/GenBank/DDBJ whole genome shotgun (WGS) entry which is preliminary data.</text>
</comment>
<dbReference type="PANTHER" id="PTHR37461">
    <property type="entry name" value="ANTI-SIGMA-K FACTOR RSKA"/>
    <property type="match status" value="1"/>
</dbReference>
<feature type="transmembrane region" description="Helical" evidence="1">
    <location>
        <begin position="91"/>
        <end position="114"/>
    </location>
</feature>
<gene>
    <name evidence="3" type="ORF">QTN47_05105</name>
</gene>
<dbReference type="PANTHER" id="PTHR37461:SF1">
    <property type="entry name" value="ANTI-SIGMA-K FACTOR RSKA"/>
    <property type="match status" value="1"/>
</dbReference>
<evidence type="ECO:0000313" key="4">
    <source>
        <dbReference type="Proteomes" id="UP001560573"/>
    </source>
</evidence>
<feature type="domain" description="Anti-sigma K factor RskA C-terminal" evidence="2">
    <location>
        <begin position="96"/>
        <end position="247"/>
    </location>
</feature>
<keyword evidence="1" id="KW-0472">Membrane</keyword>
<keyword evidence="1" id="KW-0812">Transmembrane</keyword>
<dbReference type="EMBL" id="JAULBC010000001">
    <property type="protein sequence ID" value="MEX6686859.1"/>
    <property type="molecule type" value="Genomic_DNA"/>
</dbReference>
<accession>A0ABV3ZAH1</accession>
<keyword evidence="4" id="KW-1185">Reference proteome</keyword>
<proteinExistence type="predicted"/>